<keyword evidence="12" id="KW-1185">Reference proteome</keyword>
<dbReference type="RefSeq" id="XP_040615825.1">
    <property type="nucleotide sequence ID" value="XM_040762984.1"/>
</dbReference>
<feature type="domain" description="Sodium/calcium exchanger membrane region" evidence="10">
    <location>
        <begin position="195"/>
        <end position="347"/>
    </location>
</feature>
<feature type="region of interest" description="Disordered" evidence="8">
    <location>
        <begin position="445"/>
        <end position="549"/>
    </location>
</feature>
<comment type="caution">
    <text evidence="11">The sequence shown here is derived from an EMBL/GenBank/DDBJ whole genome shotgun (WGS) entry which is preliminary data.</text>
</comment>
<feature type="compositionally biased region" description="Gly residues" evidence="8">
    <location>
        <begin position="525"/>
        <end position="543"/>
    </location>
</feature>
<feature type="transmembrane region" description="Helical" evidence="9">
    <location>
        <begin position="329"/>
        <end position="347"/>
    </location>
</feature>
<dbReference type="PANTHER" id="PTHR31503:SF18">
    <property type="entry name" value="CA(2+)_H(+) EXCHANGER, PUTATIVE (EUROFUNG)-RELATED"/>
    <property type="match status" value="1"/>
</dbReference>
<evidence type="ECO:0000256" key="6">
    <source>
        <dbReference type="ARBA" id="ARBA00023065"/>
    </source>
</evidence>
<evidence type="ECO:0000313" key="12">
    <source>
        <dbReference type="Proteomes" id="UP000031575"/>
    </source>
</evidence>
<evidence type="ECO:0000256" key="9">
    <source>
        <dbReference type="SAM" id="Phobius"/>
    </source>
</evidence>
<dbReference type="VEuPathDB" id="FungiDB:SPBR_04707"/>
<dbReference type="InterPro" id="IPR004713">
    <property type="entry name" value="CaH_exchang"/>
</dbReference>
<sequence>MDSHAGQTLDFAGSILDDDDNDDDIYNHRSSTTSVNEFRHDTNFVGRDDSRVGGGDELRPVMAHSRAYSAAGDAGQGGVGIGVGVGSNGGGGGTVRRILRFFVRTLSRGGHASYRELSMRSMPGVVVVDGSEPLTPMVDEFAFGDADADVDIDADEVATSCMTSLRQMLLSSWLNALLVFVPIGIVTYLTHTSPIAIFATNAIAVIPLSSLLTAATERVASDAGDTVGALLNISLGNLVELILFIVALANNQVRVVQASILGSILVNSLLILGTALLATGLTDNEPVYNTAETQLLSCLLFASVFVFLMPTAFGYTFDKSKHVSKATLQMSRVSSLMVLLIYLLYFVHELRARPIAAGHANGAGSGSGSTSDDDSERGLSTPTTPTTPTAISTATPTTASARPVVLVSSSSTSTPECQQVASASGVVINSAAVPQPRSVRFADAVSSNHPVKPTLSSSSSSLSSSPNGIEMHRMDDVDMNSNTTPSRPYPHAHTRMHSHSHSRSISVDSIRAGVRRSRASSLSGGASGAGVGGGMSSSGGPGSGFTAISGPGLMRSGITALQIMRDNQQQAQAQQASRVSLESSGSAADRASLLLLDGGAPSYHHGGLHPPAQRPRGEFMMAVIVLIAASALMSVNAQFLVDTIDDVTHQGHLSESVIGLIILPIVGNIAEYVTVVSVALRDKLDLAISVAIGSSIQIALCVTPLTVGAGWILNRNLSLTFTFFEMAALVGTALLVGLLVSSDGDRKLRTCGLKGALMCACYVIIGLGAYLSPNVAPK</sequence>
<feature type="transmembrane region" description="Helical" evidence="9">
    <location>
        <begin position="195"/>
        <end position="215"/>
    </location>
</feature>
<dbReference type="InterPro" id="IPR004837">
    <property type="entry name" value="NaCa_Exmemb"/>
</dbReference>
<comment type="similarity">
    <text evidence="2">Belongs to the Ca(2+):cation antiporter (CaCA) (TC 2.A.19) family.</text>
</comment>
<dbReference type="GO" id="GO:0006874">
    <property type="term" value="P:intracellular calcium ion homeostasis"/>
    <property type="evidence" value="ECO:0007669"/>
    <property type="project" value="TreeGrafter"/>
</dbReference>
<dbReference type="GeneID" id="63677905"/>
<dbReference type="OrthoDB" id="1699231at2759"/>
<evidence type="ECO:0000256" key="4">
    <source>
        <dbReference type="ARBA" id="ARBA00022692"/>
    </source>
</evidence>
<dbReference type="AlphaFoldDB" id="A0A0C2ILE3"/>
<accession>A0A0C2ILE3</accession>
<feature type="transmembrane region" description="Helical" evidence="9">
    <location>
        <begin position="719"/>
        <end position="740"/>
    </location>
</feature>
<feature type="compositionally biased region" description="Low complexity" evidence="8">
    <location>
        <begin position="455"/>
        <end position="465"/>
    </location>
</feature>
<evidence type="ECO:0000256" key="5">
    <source>
        <dbReference type="ARBA" id="ARBA00022989"/>
    </source>
</evidence>
<dbReference type="GO" id="GO:0015369">
    <property type="term" value="F:calcium:proton antiporter activity"/>
    <property type="evidence" value="ECO:0007669"/>
    <property type="project" value="UniProtKB-ARBA"/>
</dbReference>
<protein>
    <submittedName>
        <fullName evidence="11">Vacuolar calcium ion transporter</fullName>
    </submittedName>
</protein>
<proteinExistence type="inferred from homology"/>
<keyword evidence="4 9" id="KW-0812">Transmembrane</keyword>
<evidence type="ECO:0000313" key="11">
    <source>
        <dbReference type="EMBL" id="KIH87815.1"/>
    </source>
</evidence>
<feature type="transmembrane region" description="Helical" evidence="9">
    <location>
        <begin position="687"/>
        <end position="713"/>
    </location>
</feature>
<keyword evidence="5 9" id="KW-1133">Transmembrane helix</keyword>
<feature type="transmembrane region" description="Helical" evidence="9">
    <location>
        <begin position="657"/>
        <end position="680"/>
    </location>
</feature>
<feature type="transmembrane region" description="Helical" evidence="9">
    <location>
        <begin position="752"/>
        <end position="771"/>
    </location>
</feature>
<dbReference type="InterPro" id="IPR044880">
    <property type="entry name" value="NCX_ion-bd_dom_sf"/>
</dbReference>
<keyword evidence="3" id="KW-0813">Transport</keyword>
<dbReference type="EMBL" id="AWTV01000010">
    <property type="protein sequence ID" value="KIH87815.1"/>
    <property type="molecule type" value="Genomic_DNA"/>
</dbReference>
<keyword evidence="7 9" id="KW-0472">Membrane</keyword>
<dbReference type="Pfam" id="PF01699">
    <property type="entry name" value="Na_Ca_ex"/>
    <property type="match status" value="2"/>
</dbReference>
<feature type="region of interest" description="Disordered" evidence="8">
    <location>
        <begin position="358"/>
        <end position="398"/>
    </location>
</feature>
<feature type="transmembrane region" description="Helical" evidence="9">
    <location>
        <begin position="260"/>
        <end position="282"/>
    </location>
</feature>
<keyword evidence="6" id="KW-0406">Ion transport</keyword>
<feature type="compositionally biased region" description="Low complexity" evidence="8">
    <location>
        <begin position="380"/>
        <end position="398"/>
    </location>
</feature>
<dbReference type="Proteomes" id="UP000031575">
    <property type="component" value="Unassembled WGS sequence"/>
</dbReference>
<feature type="transmembrane region" description="Helical" evidence="9">
    <location>
        <begin position="169"/>
        <end position="189"/>
    </location>
</feature>
<evidence type="ECO:0000259" key="10">
    <source>
        <dbReference type="Pfam" id="PF01699"/>
    </source>
</evidence>
<evidence type="ECO:0000256" key="3">
    <source>
        <dbReference type="ARBA" id="ARBA00022448"/>
    </source>
</evidence>
<feature type="domain" description="Sodium/calcium exchanger membrane region" evidence="10">
    <location>
        <begin position="622"/>
        <end position="765"/>
    </location>
</feature>
<organism evidence="11 12">
    <name type="scientific">Sporothrix brasiliensis 5110</name>
    <dbReference type="NCBI Taxonomy" id="1398154"/>
    <lineage>
        <taxon>Eukaryota</taxon>
        <taxon>Fungi</taxon>
        <taxon>Dikarya</taxon>
        <taxon>Ascomycota</taxon>
        <taxon>Pezizomycotina</taxon>
        <taxon>Sordariomycetes</taxon>
        <taxon>Sordariomycetidae</taxon>
        <taxon>Ophiostomatales</taxon>
        <taxon>Ophiostomataceae</taxon>
        <taxon>Sporothrix</taxon>
    </lineage>
</organism>
<name>A0A0C2ILE3_9PEZI</name>
<evidence type="ECO:0000256" key="2">
    <source>
        <dbReference type="ARBA" id="ARBA00008170"/>
    </source>
</evidence>
<gene>
    <name evidence="11" type="ORF">SPBR_04707</name>
</gene>
<feature type="compositionally biased region" description="Low complexity" evidence="8">
    <location>
        <begin position="503"/>
        <end position="512"/>
    </location>
</feature>
<dbReference type="PANTHER" id="PTHR31503">
    <property type="entry name" value="VACUOLAR CALCIUM ION TRANSPORTER"/>
    <property type="match status" value="1"/>
</dbReference>
<evidence type="ECO:0000256" key="7">
    <source>
        <dbReference type="ARBA" id="ARBA00023136"/>
    </source>
</evidence>
<dbReference type="GO" id="GO:0000329">
    <property type="term" value="C:fungal-type vacuole membrane"/>
    <property type="evidence" value="ECO:0007669"/>
    <property type="project" value="TreeGrafter"/>
</dbReference>
<feature type="transmembrane region" description="Helical" evidence="9">
    <location>
        <begin position="294"/>
        <end position="317"/>
    </location>
</feature>
<feature type="transmembrane region" description="Helical" evidence="9">
    <location>
        <begin position="227"/>
        <end position="248"/>
    </location>
</feature>
<evidence type="ECO:0000256" key="8">
    <source>
        <dbReference type="SAM" id="MobiDB-lite"/>
    </source>
</evidence>
<feature type="transmembrane region" description="Helical" evidence="9">
    <location>
        <begin position="619"/>
        <end position="637"/>
    </location>
</feature>
<dbReference type="GO" id="GO:0012505">
    <property type="term" value="C:endomembrane system"/>
    <property type="evidence" value="ECO:0007669"/>
    <property type="project" value="UniProtKB-SubCell"/>
</dbReference>
<dbReference type="HOGENOM" id="CLU_008721_3_1_1"/>
<comment type="subcellular location">
    <subcellularLocation>
        <location evidence="1">Endomembrane system</location>
        <topology evidence="1">Multi-pass membrane protein</topology>
    </subcellularLocation>
</comment>
<feature type="compositionally biased region" description="Basic residues" evidence="8">
    <location>
        <begin position="490"/>
        <end position="502"/>
    </location>
</feature>
<dbReference type="Gene3D" id="1.20.1420.30">
    <property type="entry name" value="NCX, central ion-binding region"/>
    <property type="match status" value="2"/>
</dbReference>
<evidence type="ECO:0000256" key="1">
    <source>
        <dbReference type="ARBA" id="ARBA00004127"/>
    </source>
</evidence>
<reference evidence="11 12" key="1">
    <citation type="journal article" date="2014" name="BMC Genomics">
        <title>Comparative genomics of the major fungal agents of human and animal Sporotrichosis: Sporothrix schenckii and Sporothrix brasiliensis.</title>
        <authorList>
            <person name="Teixeira M.M."/>
            <person name="de Almeida L.G."/>
            <person name="Kubitschek-Barreira P."/>
            <person name="Alves F.L."/>
            <person name="Kioshima E.S."/>
            <person name="Abadio A.K."/>
            <person name="Fernandes L."/>
            <person name="Derengowski L.S."/>
            <person name="Ferreira K.S."/>
            <person name="Souza R.C."/>
            <person name="Ruiz J.C."/>
            <person name="de Andrade N.C."/>
            <person name="Paes H.C."/>
            <person name="Nicola A.M."/>
            <person name="Albuquerque P."/>
            <person name="Gerber A.L."/>
            <person name="Martins V.P."/>
            <person name="Peconick L.D."/>
            <person name="Neto A.V."/>
            <person name="Chaucanez C.B."/>
            <person name="Silva P.A."/>
            <person name="Cunha O.L."/>
            <person name="de Oliveira F.F."/>
            <person name="dos Santos T.C."/>
            <person name="Barros A.L."/>
            <person name="Soares M.A."/>
            <person name="de Oliveira L.M."/>
            <person name="Marini M.M."/>
            <person name="Villalobos-Duno H."/>
            <person name="Cunha M.M."/>
            <person name="de Hoog S."/>
            <person name="da Silveira J.F."/>
            <person name="Henrissat B."/>
            <person name="Nino-Vega G.A."/>
            <person name="Cisalpino P.S."/>
            <person name="Mora-Montes H.M."/>
            <person name="Almeida S.R."/>
            <person name="Stajich J.E."/>
            <person name="Lopes-Bezerra L.M."/>
            <person name="Vasconcelos A.T."/>
            <person name="Felipe M.S."/>
        </authorList>
    </citation>
    <scope>NUCLEOTIDE SEQUENCE [LARGE SCALE GENOMIC DNA]</scope>
    <source>
        <strain evidence="11 12">5110</strain>
    </source>
</reference>